<dbReference type="GO" id="GO:0015031">
    <property type="term" value="P:protein transport"/>
    <property type="evidence" value="ECO:0007669"/>
    <property type="project" value="UniProtKB-KW"/>
</dbReference>
<evidence type="ECO:0000256" key="9">
    <source>
        <dbReference type="ARBA" id="ARBA00023136"/>
    </source>
</evidence>
<keyword evidence="8" id="KW-0653">Protein transport</keyword>
<evidence type="ECO:0000256" key="10">
    <source>
        <dbReference type="ARBA" id="ARBA00023225"/>
    </source>
</evidence>
<dbReference type="GO" id="GO:0044781">
    <property type="term" value="P:bacterial-type flagellum organization"/>
    <property type="evidence" value="ECO:0007669"/>
    <property type="project" value="UniProtKB-KW"/>
</dbReference>
<keyword evidence="10" id="KW-1006">Bacterial flagellum protein export</keyword>
<dbReference type="Pfam" id="PF02050">
    <property type="entry name" value="FliJ"/>
    <property type="match status" value="1"/>
</dbReference>
<evidence type="ECO:0000256" key="7">
    <source>
        <dbReference type="ARBA" id="ARBA00022795"/>
    </source>
</evidence>
<keyword evidence="12" id="KW-0969">Cilium</keyword>
<evidence type="ECO:0000256" key="11">
    <source>
        <dbReference type="SAM" id="Coils"/>
    </source>
</evidence>
<keyword evidence="5" id="KW-1003">Cell membrane</keyword>
<keyword evidence="9" id="KW-0472">Membrane</keyword>
<evidence type="ECO:0000256" key="3">
    <source>
        <dbReference type="ARBA" id="ARBA00020392"/>
    </source>
</evidence>
<evidence type="ECO:0000256" key="6">
    <source>
        <dbReference type="ARBA" id="ARBA00022500"/>
    </source>
</evidence>
<evidence type="ECO:0000256" key="1">
    <source>
        <dbReference type="ARBA" id="ARBA00004413"/>
    </source>
</evidence>
<keyword evidence="4" id="KW-0813">Transport</keyword>
<evidence type="ECO:0000313" key="13">
    <source>
        <dbReference type="Proteomes" id="UP000013520"/>
    </source>
</evidence>
<keyword evidence="6" id="KW-0145">Chemotaxis</keyword>
<dbReference type="AlphaFoldDB" id="R4KMA0"/>
<dbReference type="RefSeq" id="WP_006522086.1">
    <property type="nucleotide sequence ID" value="NC_021184.1"/>
</dbReference>
<evidence type="ECO:0000256" key="4">
    <source>
        <dbReference type="ARBA" id="ARBA00022448"/>
    </source>
</evidence>
<dbReference type="GO" id="GO:0005886">
    <property type="term" value="C:plasma membrane"/>
    <property type="evidence" value="ECO:0007669"/>
    <property type="project" value="UniProtKB-SubCell"/>
</dbReference>
<organism evidence="12 13">
    <name type="scientific">Desulfoscipio gibsoniae DSM 7213</name>
    <dbReference type="NCBI Taxonomy" id="767817"/>
    <lineage>
        <taxon>Bacteria</taxon>
        <taxon>Bacillati</taxon>
        <taxon>Bacillota</taxon>
        <taxon>Clostridia</taxon>
        <taxon>Eubacteriales</taxon>
        <taxon>Desulfallaceae</taxon>
        <taxon>Desulfoscipio</taxon>
    </lineage>
</organism>
<dbReference type="KEGG" id="dgi:Desgi_2226"/>
<evidence type="ECO:0000313" key="12">
    <source>
        <dbReference type="EMBL" id="AGL01655.1"/>
    </source>
</evidence>
<name>R4KMA0_9FIRM</name>
<gene>
    <name evidence="12" type="ORF">Desgi_2226</name>
</gene>
<accession>R4KMA0</accession>
<keyword evidence="13" id="KW-1185">Reference proteome</keyword>
<comment type="subcellular location">
    <subcellularLocation>
        <location evidence="1">Cell membrane</location>
        <topology evidence="1">Peripheral membrane protein</topology>
        <orientation evidence="1">Cytoplasmic side</orientation>
    </subcellularLocation>
</comment>
<dbReference type="EMBL" id="CP003273">
    <property type="protein sequence ID" value="AGL01655.1"/>
    <property type="molecule type" value="Genomic_DNA"/>
</dbReference>
<reference evidence="12 13" key="1">
    <citation type="submission" date="2012-01" db="EMBL/GenBank/DDBJ databases">
        <title>Complete sequence of Desulfotomaculum gibsoniae DSM 7213.</title>
        <authorList>
            <consortium name="US DOE Joint Genome Institute"/>
            <person name="Lucas S."/>
            <person name="Han J."/>
            <person name="Lapidus A."/>
            <person name="Cheng J.-F."/>
            <person name="Goodwin L."/>
            <person name="Pitluck S."/>
            <person name="Peters L."/>
            <person name="Ovchinnikova G."/>
            <person name="Teshima H."/>
            <person name="Detter J.C."/>
            <person name="Han C."/>
            <person name="Tapia R."/>
            <person name="Land M."/>
            <person name="Hauser L."/>
            <person name="Kyrpides N."/>
            <person name="Ivanova N."/>
            <person name="Pagani I."/>
            <person name="Parshina S."/>
            <person name="Plugge C."/>
            <person name="Muyzer G."/>
            <person name="Kuever J."/>
            <person name="Ivanova A."/>
            <person name="Nazina T."/>
            <person name="Klenk H.-P."/>
            <person name="Brambilla E."/>
            <person name="Spring S."/>
            <person name="Stams A.F."/>
            <person name="Woyke T."/>
        </authorList>
    </citation>
    <scope>NUCLEOTIDE SEQUENCE [LARGE SCALE GENOMIC DNA]</scope>
    <source>
        <strain evidence="12 13">DSM 7213</strain>
    </source>
</reference>
<evidence type="ECO:0000256" key="8">
    <source>
        <dbReference type="ARBA" id="ARBA00022927"/>
    </source>
</evidence>
<keyword evidence="12" id="KW-0282">Flagellum</keyword>
<dbReference type="InterPro" id="IPR012823">
    <property type="entry name" value="Flagell_FliJ"/>
</dbReference>
<dbReference type="InterPro" id="IPR053716">
    <property type="entry name" value="Flag_assembly_chemotaxis_eff"/>
</dbReference>
<evidence type="ECO:0000256" key="2">
    <source>
        <dbReference type="ARBA" id="ARBA00010004"/>
    </source>
</evidence>
<dbReference type="NCBIfam" id="TIGR02473">
    <property type="entry name" value="flagell_FliJ"/>
    <property type="match status" value="1"/>
</dbReference>
<dbReference type="GO" id="GO:0009288">
    <property type="term" value="C:bacterial-type flagellum"/>
    <property type="evidence" value="ECO:0007669"/>
    <property type="project" value="InterPro"/>
</dbReference>
<evidence type="ECO:0000256" key="5">
    <source>
        <dbReference type="ARBA" id="ARBA00022475"/>
    </source>
</evidence>
<dbReference type="OrthoDB" id="1727315at2"/>
<dbReference type="GO" id="GO:0006935">
    <property type="term" value="P:chemotaxis"/>
    <property type="evidence" value="ECO:0007669"/>
    <property type="project" value="UniProtKB-KW"/>
</dbReference>
<dbReference type="Proteomes" id="UP000013520">
    <property type="component" value="Chromosome"/>
</dbReference>
<proteinExistence type="inferred from homology"/>
<sequence length="143" mass="17235">MNKFKFRLEPVLKHREVQEEQAAKEHARALEEYRQNNENLCAARERYAMAIQTYKPVNQFEYLNQITYTEYMTKEIKNLEAITSSSRRKFERCRENLVQAMMDRSIIEKLKEKQFRSYKLAANVLEQKENDGIATQLFLFRNK</sequence>
<dbReference type="HOGENOM" id="CLU_139638_5_0_9"/>
<dbReference type="STRING" id="767817.Desgi_2226"/>
<comment type="similarity">
    <text evidence="2">Belongs to the FliJ family.</text>
</comment>
<feature type="coiled-coil region" evidence="11">
    <location>
        <begin position="16"/>
        <end position="50"/>
    </location>
</feature>
<protein>
    <recommendedName>
        <fullName evidence="3">Flagellar FliJ protein</fullName>
    </recommendedName>
</protein>
<dbReference type="GO" id="GO:0071973">
    <property type="term" value="P:bacterial-type flagellum-dependent cell motility"/>
    <property type="evidence" value="ECO:0007669"/>
    <property type="project" value="InterPro"/>
</dbReference>
<keyword evidence="11" id="KW-0175">Coiled coil</keyword>
<keyword evidence="12" id="KW-0966">Cell projection</keyword>
<dbReference type="Gene3D" id="1.10.287.1700">
    <property type="match status" value="1"/>
</dbReference>
<dbReference type="eggNOG" id="COG2882">
    <property type="taxonomic scope" value="Bacteria"/>
</dbReference>
<keyword evidence="7" id="KW-1005">Bacterial flagellum biogenesis</keyword>